<evidence type="ECO:0000256" key="1">
    <source>
        <dbReference type="SAM" id="SignalP"/>
    </source>
</evidence>
<accession>A0A0V0RD79</accession>
<dbReference type="Proteomes" id="UP000054630">
    <property type="component" value="Unassembled WGS sequence"/>
</dbReference>
<reference evidence="2 3" key="1">
    <citation type="submission" date="2015-01" db="EMBL/GenBank/DDBJ databases">
        <title>Evolution of Trichinella species and genotypes.</title>
        <authorList>
            <person name="Korhonen P.K."/>
            <person name="Edoardo P."/>
            <person name="Giuseppe L.R."/>
            <person name="Gasser R.B."/>
        </authorList>
    </citation>
    <scope>NUCLEOTIDE SEQUENCE [LARGE SCALE GENOMIC DNA]</scope>
    <source>
        <strain evidence="2">ISS37</strain>
    </source>
</reference>
<comment type="caution">
    <text evidence="2">The sequence shown here is derived from an EMBL/GenBank/DDBJ whole genome shotgun (WGS) entry which is preliminary data.</text>
</comment>
<organism evidence="2 3">
    <name type="scientific">Trichinella nelsoni</name>
    <dbReference type="NCBI Taxonomy" id="6336"/>
    <lineage>
        <taxon>Eukaryota</taxon>
        <taxon>Metazoa</taxon>
        <taxon>Ecdysozoa</taxon>
        <taxon>Nematoda</taxon>
        <taxon>Enoplea</taxon>
        <taxon>Dorylaimia</taxon>
        <taxon>Trichinellida</taxon>
        <taxon>Trichinellidae</taxon>
        <taxon>Trichinella</taxon>
    </lineage>
</organism>
<gene>
    <name evidence="2" type="ORF">T07_4385</name>
</gene>
<feature type="chain" id="PRO_5006867838" evidence="1">
    <location>
        <begin position="21"/>
        <end position="80"/>
    </location>
</feature>
<proteinExistence type="predicted"/>
<evidence type="ECO:0000313" key="3">
    <source>
        <dbReference type="Proteomes" id="UP000054630"/>
    </source>
</evidence>
<sequence>MKMLTTTFLFILILPNLNLCFQFHHFNAQLQRNYIANVLRLCKNKCEFPHCFTVEGVLILLDQAAVDGEQSTIPPASRIE</sequence>
<feature type="signal peptide" evidence="1">
    <location>
        <begin position="1"/>
        <end position="20"/>
    </location>
</feature>
<protein>
    <submittedName>
        <fullName evidence="2">Uncharacterized protein</fullName>
    </submittedName>
</protein>
<name>A0A0V0RD79_9BILA</name>
<evidence type="ECO:0000313" key="2">
    <source>
        <dbReference type="EMBL" id="KRX12454.1"/>
    </source>
</evidence>
<keyword evidence="1" id="KW-0732">Signal</keyword>
<dbReference type="AlphaFoldDB" id="A0A0V0RD79"/>
<dbReference type="EMBL" id="JYDL01000392">
    <property type="protein sequence ID" value="KRX12454.1"/>
    <property type="molecule type" value="Genomic_DNA"/>
</dbReference>
<keyword evidence="3" id="KW-1185">Reference proteome</keyword>